<protein>
    <submittedName>
        <fullName evidence="1">Uncharacterized protein</fullName>
    </submittedName>
</protein>
<reference evidence="1" key="2">
    <citation type="journal article" date="2015" name="Data Brief">
        <title>Shoot transcriptome of the giant reed, Arundo donax.</title>
        <authorList>
            <person name="Barrero R.A."/>
            <person name="Guerrero F.D."/>
            <person name="Moolhuijzen P."/>
            <person name="Goolsby J.A."/>
            <person name="Tidwell J."/>
            <person name="Bellgard S.E."/>
            <person name="Bellgard M.I."/>
        </authorList>
    </citation>
    <scope>NUCLEOTIDE SEQUENCE</scope>
    <source>
        <tissue evidence="1">Shoot tissue taken approximately 20 cm above the soil surface</tissue>
    </source>
</reference>
<sequence length="59" mass="6367">MSLYLFSSTPVTPICISIMVCSGISISGTSLKGLLAKICVQCSQYSVVGDDHHWRTLAF</sequence>
<dbReference type="AlphaFoldDB" id="A0A0A9DR69"/>
<evidence type="ECO:0000313" key="1">
    <source>
        <dbReference type="EMBL" id="JAD90306.1"/>
    </source>
</evidence>
<accession>A0A0A9DR69</accession>
<organism evidence="1">
    <name type="scientific">Arundo donax</name>
    <name type="common">Giant reed</name>
    <name type="synonym">Donax arundinaceus</name>
    <dbReference type="NCBI Taxonomy" id="35708"/>
    <lineage>
        <taxon>Eukaryota</taxon>
        <taxon>Viridiplantae</taxon>
        <taxon>Streptophyta</taxon>
        <taxon>Embryophyta</taxon>
        <taxon>Tracheophyta</taxon>
        <taxon>Spermatophyta</taxon>
        <taxon>Magnoliopsida</taxon>
        <taxon>Liliopsida</taxon>
        <taxon>Poales</taxon>
        <taxon>Poaceae</taxon>
        <taxon>PACMAD clade</taxon>
        <taxon>Arundinoideae</taxon>
        <taxon>Arundineae</taxon>
        <taxon>Arundo</taxon>
    </lineage>
</organism>
<reference evidence="1" key="1">
    <citation type="submission" date="2014-09" db="EMBL/GenBank/DDBJ databases">
        <authorList>
            <person name="Magalhaes I.L.F."/>
            <person name="Oliveira U."/>
            <person name="Santos F.R."/>
            <person name="Vidigal T.H.D.A."/>
            <person name="Brescovit A.D."/>
            <person name="Santos A.J."/>
        </authorList>
    </citation>
    <scope>NUCLEOTIDE SEQUENCE</scope>
    <source>
        <tissue evidence="1">Shoot tissue taken approximately 20 cm above the soil surface</tissue>
    </source>
</reference>
<name>A0A0A9DR69_ARUDO</name>
<dbReference type="EMBL" id="GBRH01207589">
    <property type="protein sequence ID" value="JAD90306.1"/>
    <property type="molecule type" value="Transcribed_RNA"/>
</dbReference>
<proteinExistence type="predicted"/>